<organism evidence="2 3">
    <name type="scientific">Caerostris darwini</name>
    <dbReference type="NCBI Taxonomy" id="1538125"/>
    <lineage>
        <taxon>Eukaryota</taxon>
        <taxon>Metazoa</taxon>
        <taxon>Ecdysozoa</taxon>
        <taxon>Arthropoda</taxon>
        <taxon>Chelicerata</taxon>
        <taxon>Arachnida</taxon>
        <taxon>Araneae</taxon>
        <taxon>Araneomorphae</taxon>
        <taxon>Entelegynae</taxon>
        <taxon>Araneoidea</taxon>
        <taxon>Araneidae</taxon>
        <taxon>Caerostris</taxon>
    </lineage>
</organism>
<reference evidence="2 3" key="1">
    <citation type="submission" date="2021-06" db="EMBL/GenBank/DDBJ databases">
        <title>Caerostris darwini draft genome.</title>
        <authorList>
            <person name="Kono N."/>
            <person name="Arakawa K."/>
        </authorList>
    </citation>
    <scope>NUCLEOTIDE SEQUENCE [LARGE SCALE GENOMIC DNA]</scope>
</reference>
<gene>
    <name evidence="2" type="ORF">CDAR_413021</name>
</gene>
<accession>A0AAV4R7W9</accession>
<dbReference type="Proteomes" id="UP001054837">
    <property type="component" value="Unassembled WGS sequence"/>
</dbReference>
<name>A0AAV4R7W9_9ARAC</name>
<dbReference type="EMBL" id="BPLQ01005843">
    <property type="protein sequence ID" value="GIY17824.1"/>
    <property type="molecule type" value="Genomic_DNA"/>
</dbReference>
<feature type="compositionally biased region" description="Basic residues" evidence="1">
    <location>
        <begin position="7"/>
        <end position="25"/>
    </location>
</feature>
<protein>
    <submittedName>
        <fullName evidence="2">Uncharacterized protein</fullName>
    </submittedName>
</protein>
<feature type="region of interest" description="Disordered" evidence="1">
    <location>
        <begin position="1"/>
        <end position="39"/>
    </location>
</feature>
<comment type="caution">
    <text evidence="2">The sequence shown here is derived from an EMBL/GenBank/DDBJ whole genome shotgun (WGS) entry which is preliminary data.</text>
</comment>
<feature type="region of interest" description="Disordered" evidence="1">
    <location>
        <begin position="88"/>
        <end position="108"/>
    </location>
</feature>
<evidence type="ECO:0000313" key="3">
    <source>
        <dbReference type="Proteomes" id="UP001054837"/>
    </source>
</evidence>
<evidence type="ECO:0000256" key="1">
    <source>
        <dbReference type="SAM" id="MobiDB-lite"/>
    </source>
</evidence>
<proteinExistence type="predicted"/>
<evidence type="ECO:0000313" key="2">
    <source>
        <dbReference type="EMBL" id="GIY17824.1"/>
    </source>
</evidence>
<dbReference type="AlphaFoldDB" id="A0AAV4R7W9"/>
<keyword evidence="3" id="KW-1185">Reference proteome</keyword>
<sequence>MHFPAKQQRHPRRLSNPPRRGRMNRFGHPQSQEDLIGMRGGCPRDWRRILVTSSRRYFSSGIPEDQKASCSPKSSYSKASMSRFATETTATTFTPSGRDGGNESFWSSAKPGGTLLECEGVSPGLEENSRHVRPAVFLIRDTGGSASNPHIQKLACHILQRTPTYMQSSYSFPRICIMPKSYTIRL</sequence>